<dbReference type="AlphaFoldDB" id="A0A8J7GZT9"/>
<name>A0A8J7GZT9_9FIRM</name>
<dbReference type="EMBL" id="JAEAGR010000011">
    <property type="protein sequence ID" value="MBH1941484.1"/>
    <property type="molecule type" value="Genomic_DNA"/>
</dbReference>
<proteinExistence type="predicted"/>
<comment type="caution">
    <text evidence="1">The sequence shown here is derived from an EMBL/GenBank/DDBJ whole genome shotgun (WGS) entry which is preliminary data.</text>
</comment>
<reference evidence="1" key="1">
    <citation type="submission" date="2020-12" db="EMBL/GenBank/DDBJ databases">
        <title>M. sibirica DSM 26468T genome.</title>
        <authorList>
            <person name="Thieme N."/>
            <person name="Rettenmaier R."/>
            <person name="Zverlov V."/>
            <person name="Liebl W."/>
        </authorList>
    </citation>
    <scope>NUCLEOTIDE SEQUENCE</scope>
    <source>
        <strain evidence="1">DSM 26468</strain>
    </source>
</reference>
<evidence type="ECO:0000313" key="2">
    <source>
        <dbReference type="Proteomes" id="UP000623269"/>
    </source>
</evidence>
<keyword evidence="2" id="KW-1185">Reference proteome</keyword>
<evidence type="ECO:0000313" key="1">
    <source>
        <dbReference type="EMBL" id="MBH1941484.1"/>
    </source>
</evidence>
<organism evidence="1 2">
    <name type="scientific">Mobilitalea sibirica</name>
    <dbReference type="NCBI Taxonomy" id="1462919"/>
    <lineage>
        <taxon>Bacteria</taxon>
        <taxon>Bacillati</taxon>
        <taxon>Bacillota</taxon>
        <taxon>Clostridia</taxon>
        <taxon>Lachnospirales</taxon>
        <taxon>Lachnospiraceae</taxon>
        <taxon>Mobilitalea</taxon>
    </lineage>
</organism>
<accession>A0A8J7GZT9</accession>
<sequence>MQMLDMDIIVINIIYYEKGLNGKTTIRNYGRLYASKDFDMFVFQPKDSKYMDDFIVAPATNPTEALKIWSKLYR</sequence>
<gene>
    <name evidence="1" type="ORF">I5677_11325</name>
</gene>
<dbReference type="Proteomes" id="UP000623269">
    <property type="component" value="Unassembled WGS sequence"/>
</dbReference>
<protein>
    <submittedName>
        <fullName evidence="1">Uncharacterized protein</fullName>
    </submittedName>
</protein>